<feature type="compositionally biased region" description="Basic and acidic residues" evidence="6">
    <location>
        <begin position="538"/>
        <end position="547"/>
    </location>
</feature>
<evidence type="ECO:0000313" key="9">
    <source>
        <dbReference type="Proteomes" id="UP000091956"/>
    </source>
</evidence>
<feature type="transmembrane region" description="Helical" evidence="7">
    <location>
        <begin position="165"/>
        <end position="185"/>
    </location>
</feature>
<comment type="subcellular location">
    <subcellularLocation>
        <location evidence="1">Membrane</location>
        <topology evidence="1">Multi-pass membrane protein</topology>
    </subcellularLocation>
</comment>
<feature type="transmembrane region" description="Helical" evidence="7">
    <location>
        <begin position="275"/>
        <end position="298"/>
    </location>
</feature>
<evidence type="ECO:0000256" key="5">
    <source>
        <dbReference type="ARBA" id="ARBA00023136"/>
    </source>
</evidence>
<feature type="transmembrane region" description="Helical" evidence="7">
    <location>
        <begin position="476"/>
        <end position="495"/>
    </location>
</feature>
<gene>
    <name evidence="8" type="ORF">VE01_06753</name>
</gene>
<dbReference type="InterPro" id="IPR002293">
    <property type="entry name" value="AA/rel_permease1"/>
</dbReference>
<keyword evidence="2" id="KW-0813">Transport</keyword>
<dbReference type="GO" id="GO:0006865">
    <property type="term" value="P:amino acid transport"/>
    <property type="evidence" value="ECO:0007669"/>
    <property type="project" value="InterPro"/>
</dbReference>
<feature type="transmembrane region" description="Helical" evidence="7">
    <location>
        <begin position="121"/>
        <end position="145"/>
    </location>
</feature>
<evidence type="ECO:0000256" key="4">
    <source>
        <dbReference type="ARBA" id="ARBA00022989"/>
    </source>
</evidence>
<keyword evidence="9" id="KW-1185">Reference proteome</keyword>
<dbReference type="GeneID" id="28840139"/>
<proteinExistence type="predicted"/>
<keyword evidence="4 7" id="KW-1133">Transmembrane helix</keyword>
<organism evidence="8 9">
    <name type="scientific">Pseudogymnoascus verrucosus</name>
    <dbReference type="NCBI Taxonomy" id="342668"/>
    <lineage>
        <taxon>Eukaryota</taxon>
        <taxon>Fungi</taxon>
        <taxon>Dikarya</taxon>
        <taxon>Ascomycota</taxon>
        <taxon>Pezizomycotina</taxon>
        <taxon>Leotiomycetes</taxon>
        <taxon>Thelebolales</taxon>
        <taxon>Thelebolaceae</taxon>
        <taxon>Pseudogymnoascus</taxon>
    </lineage>
</organism>
<feature type="transmembrane region" description="Helical" evidence="7">
    <location>
        <begin position="239"/>
        <end position="263"/>
    </location>
</feature>
<feature type="transmembrane region" description="Helical" evidence="7">
    <location>
        <begin position="75"/>
        <end position="100"/>
    </location>
</feature>
<dbReference type="GO" id="GO:0016020">
    <property type="term" value="C:membrane"/>
    <property type="evidence" value="ECO:0007669"/>
    <property type="project" value="UniProtKB-SubCell"/>
</dbReference>
<dbReference type="FunFam" id="1.20.1740.10:FF:000046">
    <property type="entry name" value="Amino-acid permease, putative"/>
    <property type="match status" value="1"/>
</dbReference>
<evidence type="ECO:0000256" key="7">
    <source>
        <dbReference type="SAM" id="Phobius"/>
    </source>
</evidence>
<dbReference type="Proteomes" id="UP000091956">
    <property type="component" value="Unassembled WGS sequence"/>
</dbReference>
<keyword evidence="5 7" id="KW-0472">Membrane</keyword>
<feature type="transmembrane region" description="Helical" evidence="7">
    <location>
        <begin position="380"/>
        <end position="397"/>
    </location>
</feature>
<evidence type="ECO:0000256" key="2">
    <source>
        <dbReference type="ARBA" id="ARBA00022448"/>
    </source>
</evidence>
<feature type="transmembrane region" description="Helical" evidence="7">
    <location>
        <begin position="404"/>
        <end position="423"/>
    </location>
</feature>
<dbReference type="InterPro" id="IPR004840">
    <property type="entry name" value="Amino_acid_permease_CS"/>
</dbReference>
<dbReference type="PANTHER" id="PTHR45649">
    <property type="entry name" value="AMINO-ACID PERMEASE BAT1"/>
    <property type="match status" value="1"/>
</dbReference>
<dbReference type="STRING" id="342668.A0A1B8GJK8"/>
<sequence>MQHDSSGPDSTMEKTQTTLTYGDDAQLAALGHQRELNRSFSPLAMLGLCFAILNSWTALAASLSLALSSGGPSSVIWGLITAGVCNLSLAASLAEFLSAYPTAGGQYHWVAVISWKKWVPILSWVTGWINVSGWIALVASGGLLGSQLISGVISLVNPEYVPKPWHQFLIYIGYNVVAFLINTYLTRILPTITKAALFWSITGFVVISITVLACASPNYSPPDFVFREFINETGWPDGIAWLLGLLQAGLGLTGFDAVAHMIEEIPNAAVEGPKIMIACVGIGVFTGFVFLVVLLFVAGDVQEVINSAAGPMLAILYNATGSKAGSICLLVFPLVCLLFATTSIMTTSSRMTYAFARDGGLPASRFFAKVHPRLDLPLNALYLTTALVVVFGCIFLGSSSAFNAIISASVVALGVSYGIPIAINCLRGRKMLGPRPFVLPDWLGWIANLIGLAYVIVTTVLFLFPPEMKVTGSNMNYCVVAFFLIFVIATVQWFVDGRKNFKGPKFDAHALEHGGVIGMGGEAEGRRRSGESGGTVVEEMKVKEEEE</sequence>
<dbReference type="RefSeq" id="XP_018129741.1">
    <property type="nucleotide sequence ID" value="XM_018276193.2"/>
</dbReference>
<accession>A0A1B8GJK8</accession>
<dbReference type="OrthoDB" id="4476201at2759"/>
<dbReference type="GO" id="GO:0015101">
    <property type="term" value="F:organic cation transmembrane transporter activity"/>
    <property type="evidence" value="ECO:0007669"/>
    <property type="project" value="UniProtKB-ARBA"/>
</dbReference>
<feature type="transmembrane region" description="Helical" evidence="7">
    <location>
        <begin position="43"/>
        <end position="63"/>
    </location>
</feature>
<protein>
    <recommendedName>
        <fullName evidence="10">Amino acid permease</fullName>
    </recommendedName>
</protein>
<dbReference type="Gene3D" id="1.20.1740.10">
    <property type="entry name" value="Amino acid/polyamine transporter I"/>
    <property type="match status" value="1"/>
</dbReference>
<evidence type="ECO:0000313" key="8">
    <source>
        <dbReference type="EMBL" id="OBT96008.1"/>
    </source>
</evidence>
<dbReference type="AlphaFoldDB" id="A0A1B8GJK8"/>
<dbReference type="PROSITE" id="PS00218">
    <property type="entry name" value="AMINO_ACID_PERMEASE_1"/>
    <property type="match status" value="1"/>
</dbReference>
<dbReference type="PANTHER" id="PTHR45649:SF14">
    <property type="entry name" value="GABA PERMEASE"/>
    <property type="match status" value="1"/>
</dbReference>
<evidence type="ECO:0000256" key="6">
    <source>
        <dbReference type="SAM" id="MobiDB-lite"/>
    </source>
</evidence>
<keyword evidence="3 7" id="KW-0812">Transmembrane</keyword>
<feature type="region of interest" description="Disordered" evidence="6">
    <location>
        <begin position="522"/>
        <end position="547"/>
    </location>
</feature>
<reference evidence="9" key="2">
    <citation type="journal article" date="2018" name="Nat. Commun.">
        <title>Extreme sensitivity to ultraviolet light in the fungal pathogen causing white-nose syndrome of bats.</title>
        <authorList>
            <person name="Palmer J.M."/>
            <person name="Drees K.P."/>
            <person name="Foster J.T."/>
            <person name="Lindner D.L."/>
        </authorList>
    </citation>
    <scope>NUCLEOTIDE SEQUENCE [LARGE SCALE GENOMIC DNA]</scope>
    <source>
        <strain evidence="9">UAMH 10579</strain>
    </source>
</reference>
<reference evidence="8 9" key="1">
    <citation type="submission" date="2016-03" db="EMBL/GenBank/DDBJ databases">
        <title>Comparative genomics of Pseudogymnoascus destructans, the fungus causing white-nose syndrome of bats.</title>
        <authorList>
            <person name="Palmer J.M."/>
            <person name="Drees K.P."/>
            <person name="Foster J.T."/>
            <person name="Lindner D.L."/>
        </authorList>
    </citation>
    <scope>NUCLEOTIDE SEQUENCE [LARGE SCALE GENOMIC DNA]</scope>
    <source>
        <strain evidence="8 9">UAMH 10579</strain>
    </source>
</reference>
<dbReference type="EMBL" id="KV460231">
    <property type="protein sequence ID" value="OBT96008.1"/>
    <property type="molecule type" value="Genomic_DNA"/>
</dbReference>
<evidence type="ECO:0008006" key="10">
    <source>
        <dbReference type="Google" id="ProtNLM"/>
    </source>
</evidence>
<feature type="transmembrane region" description="Helical" evidence="7">
    <location>
        <begin position="197"/>
        <end position="219"/>
    </location>
</feature>
<feature type="transmembrane region" description="Helical" evidence="7">
    <location>
        <begin position="327"/>
        <end position="345"/>
    </location>
</feature>
<evidence type="ECO:0000256" key="3">
    <source>
        <dbReference type="ARBA" id="ARBA00022692"/>
    </source>
</evidence>
<name>A0A1B8GJK8_9PEZI</name>
<dbReference type="PIRSF" id="PIRSF006060">
    <property type="entry name" value="AA_transporter"/>
    <property type="match status" value="1"/>
</dbReference>
<evidence type="ECO:0000256" key="1">
    <source>
        <dbReference type="ARBA" id="ARBA00004141"/>
    </source>
</evidence>
<dbReference type="Pfam" id="PF13520">
    <property type="entry name" value="AA_permease_2"/>
    <property type="match status" value="1"/>
</dbReference>
<feature type="transmembrane region" description="Helical" evidence="7">
    <location>
        <begin position="443"/>
        <end position="464"/>
    </location>
</feature>